<dbReference type="Pfam" id="PF00356">
    <property type="entry name" value="LacI"/>
    <property type="match status" value="1"/>
</dbReference>
<dbReference type="AlphaFoldDB" id="A0A6A9USZ3"/>
<evidence type="ECO:0000313" key="7">
    <source>
        <dbReference type="Proteomes" id="UP000435304"/>
    </source>
</evidence>
<reference evidence="6 7" key="1">
    <citation type="submission" date="2019-12" db="EMBL/GenBank/DDBJ databases">
        <title>Auraticoccus cholistani sp. nov., an actinomycete isolated from soil of Cholistan desert.</title>
        <authorList>
            <person name="Cheema M.T."/>
        </authorList>
    </citation>
    <scope>NUCLEOTIDE SEQUENCE [LARGE SCALE GENOMIC DNA]</scope>
    <source>
        <strain evidence="6 7">F435</strain>
    </source>
</reference>
<keyword evidence="4" id="KW-0804">Transcription</keyword>
<dbReference type="EMBL" id="WPCU01000003">
    <property type="protein sequence ID" value="MVA74694.1"/>
    <property type="molecule type" value="Genomic_DNA"/>
</dbReference>
<dbReference type="InterPro" id="IPR000843">
    <property type="entry name" value="HTH_LacI"/>
</dbReference>
<dbReference type="Proteomes" id="UP000435304">
    <property type="component" value="Unassembled WGS sequence"/>
</dbReference>
<dbReference type="Gene3D" id="3.40.50.2300">
    <property type="match status" value="2"/>
</dbReference>
<sequence length="337" mass="35651">MATLRDVAAHAGVSISVASRVLNDDPEVRIRAETRQRVVDAARLLSYAPNSAGRSLRKARSSVLALVVPDVTNATFTDLTRGVEEEALRRGYSVLLGSSERMQPGTQGFSRLLSERRVDGVLLQKGDDTRGELVTSALTDHRQITFVNSGPVEDISTVALDDQTGAALATQHLLDLGHRRIGLVNGLPTADTGRRRAEGFATALAGAGLRADERHVTELGYTLPAGRNAARLILSRPHPPTAVVVANVNAAFGVLLEAREMGVDVPGSLSVVAVHDVWEADIPVPALTTVKMPMVELGATAVSELLDRISGGPARHAVVRDPAPVVVLRESTAPPPA</sequence>
<name>A0A6A9USZ3_9ACTN</name>
<dbReference type="GO" id="GO:0000976">
    <property type="term" value="F:transcription cis-regulatory region binding"/>
    <property type="evidence" value="ECO:0007669"/>
    <property type="project" value="TreeGrafter"/>
</dbReference>
<proteinExistence type="predicted"/>
<evidence type="ECO:0000256" key="4">
    <source>
        <dbReference type="ARBA" id="ARBA00023163"/>
    </source>
</evidence>
<evidence type="ECO:0000256" key="2">
    <source>
        <dbReference type="ARBA" id="ARBA00023015"/>
    </source>
</evidence>
<dbReference type="Gene3D" id="1.10.260.40">
    <property type="entry name" value="lambda repressor-like DNA-binding domains"/>
    <property type="match status" value="1"/>
</dbReference>
<dbReference type="PANTHER" id="PTHR30146:SF148">
    <property type="entry name" value="HTH-TYPE TRANSCRIPTIONAL REPRESSOR PURR-RELATED"/>
    <property type="match status" value="1"/>
</dbReference>
<keyword evidence="3 6" id="KW-0238">DNA-binding</keyword>
<dbReference type="SMART" id="SM00354">
    <property type="entry name" value="HTH_LACI"/>
    <property type="match status" value="1"/>
</dbReference>
<evidence type="ECO:0000256" key="1">
    <source>
        <dbReference type="ARBA" id="ARBA00022491"/>
    </source>
</evidence>
<keyword evidence="2" id="KW-0805">Transcription regulation</keyword>
<dbReference type="InterPro" id="IPR028082">
    <property type="entry name" value="Peripla_BP_I"/>
</dbReference>
<dbReference type="Pfam" id="PF13377">
    <property type="entry name" value="Peripla_BP_3"/>
    <property type="match status" value="1"/>
</dbReference>
<dbReference type="SUPFAM" id="SSF47413">
    <property type="entry name" value="lambda repressor-like DNA-binding domains"/>
    <property type="match status" value="1"/>
</dbReference>
<accession>A0A6A9USZ3</accession>
<dbReference type="SUPFAM" id="SSF53822">
    <property type="entry name" value="Periplasmic binding protein-like I"/>
    <property type="match status" value="1"/>
</dbReference>
<comment type="caution">
    <text evidence="6">The sequence shown here is derived from an EMBL/GenBank/DDBJ whole genome shotgun (WGS) entry which is preliminary data.</text>
</comment>
<dbReference type="CDD" id="cd06267">
    <property type="entry name" value="PBP1_LacI_sugar_binding-like"/>
    <property type="match status" value="1"/>
</dbReference>
<keyword evidence="7" id="KW-1185">Reference proteome</keyword>
<dbReference type="InterPro" id="IPR046335">
    <property type="entry name" value="LacI/GalR-like_sensor"/>
</dbReference>
<dbReference type="CDD" id="cd01392">
    <property type="entry name" value="HTH_LacI"/>
    <property type="match status" value="1"/>
</dbReference>
<feature type="domain" description="HTH lacI-type" evidence="5">
    <location>
        <begin position="2"/>
        <end position="58"/>
    </location>
</feature>
<evidence type="ECO:0000259" key="5">
    <source>
        <dbReference type="PROSITE" id="PS50932"/>
    </source>
</evidence>
<protein>
    <submittedName>
        <fullName evidence="6">LacI family DNA-binding transcriptional regulator</fullName>
    </submittedName>
</protein>
<dbReference type="GO" id="GO:0003700">
    <property type="term" value="F:DNA-binding transcription factor activity"/>
    <property type="evidence" value="ECO:0007669"/>
    <property type="project" value="TreeGrafter"/>
</dbReference>
<keyword evidence="1" id="KW-0678">Repressor</keyword>
<evidence type="ECO:0000256" key="3">
    <source>
        <dbReference type="ARBA" id="ARBA00023125"/>
    </source>
</evidence>
<organism evidence="6 7">
    <name type="scientific">Auraticoccus cholistanensis</name>
    <dbReference type="NCBI Taxonomy" id="2656650"/>
    <lineage>
        <taxon>Bacteria</taxon>
        <taxon>Bacillati</taxon>
        <taxon>Actinomycetota</taxon>
        <taxon>Actinomycetes</taxon>
        <taxon>Propionibacteriales</taxon>
        <taxon>Propionibacteriaceae</taxon>
        <taxon>Auraticoccus</taxon>
    </lineage>
</organism>
<dbReference type="InterPro" id="IPR010982">
    <property type="entry name" value="Lambda_DNA-bd_dom_sf"/>
</dbReference>
<evidence type="ECO:0000313" key="6">
    <source>
        <dbReference type="EMBL" id="MVA74694.1"/>
    </source>
</evidence>
<gene>
    <name evidence="6" type="ORF">GC722_01395</name>
</gene>
<dbReference type="PANTHER" id="PTHR30146">
    <property type="entry name" value="LACI-RELATED TRANSCRIPTIONAL REPRESSOR"/>
    <property type="match status" value="1"/>
</dbReference>
<dbReference type="PROSITE" id="PS50932">
    <property type="entry name" value="HTH_LACI_2"/>
    <property type="match status" value="1"/>
</dbReference>
<dbReference type="RefSeq" id="WP_156607301.1">
    <property type="nucleotide sequence ID" value="NZ_WPCU01000003.1"/>
</dbReference>